<evidence type="ECO:0000313" key="3">
    <source>
        <dbReference type="Proteomes" id="UP000515800"/>
    </source>
</evidence>
<name>A0A7G9T3W7_9LACO</name>
<keyword evidence="3" id="KW-1185">Reference proteome</keyword>
<reference evidence="2 3" key="1">
    <citation type="submission" date="2020-08" db="EMBL/GenBank/DDBJ databases">
        <title>Genome sequence of Weissella diestrammenae KACC 16890T.</title>
        <authorList>
            <person name="Hyun D.-W."/>
            <person name="Bae J.-W."/>
        </authorList>
    </citation>
    <scope>NUCLEOTIDE SEQUENCE [LARGE SCALE GENOMIC DNA]</scope>
    <source>
        <strain evidence="2 3">KACC 16890</strain>
    </source>
</reference>
<dbReference type="AlphaFoldDB" id="A0A7G9T3W7"/>
<sequence>MNIVRSIRHLLMFLMVGVGVGLTGSIIVLQAVNVQSTTVSAATIDDVYVNFQTILPASSLTGPIDTSLIEGQMTDTAGNIYYIVRSLSASTDPDTGEAIPTAQTGASTAHQADIISAIQSGDPSTLTALQQLGFYPNGTSLTGVVYWNTIGNTAVPLTYDATNVAETNPDGSSVVNILMMISTNAITLPVNFVTDGGENIATGSITGQVGTTYFFSHDQAALQLPTGYSIVSLEKNIGTFSVDSNNQVNNEPIIVRVTKKILPLSDGGQHDDGNKPAVEVPAHQNAPEQIVQEQISSKQTAVLPATGTHENVAWLMLNLALLSLLAFGRWWVKLQHL</sequence>
<evidence type="ECO:0008006" key="4">
    <source>
        <dbReference type="Google" id="ProtNLM"/>
    </source>
</evidence>
<keyword evidence="1" id="KW-0812">Transmembrane</keyword>
<protein>
    <recommendedName>
        <fullName evidence="4">LPXTG cell wall anchor domain-containing protein</fullName>
    </recommendedName>
</protein>
<gene>
    <name evidence="2" type="ORF">H9L19_05100</name>
</gene>
<dbReference type="Proteomes" id="UP000515800">
    <property type="component" value="Chromosome"/>
</dbReference>
<evidence type="ECO:0000313" key="2">
    <source>
        <dbReference type="EMBL" id="QNN74792.1"/>
    </source>
</evidence>
<proteinExistence type="predicted"/>
<dbReference type="RefSeq" id="WP_187528627.1">
    <property type="nucleotide sequence ID" value="NZ_CP060724.1"/>
</dbReference>
<dbReference type="EMBL" id="CP060724">
    <property type="protein sequence ID" value="QNN74792.1"/>
    <property type="molecule type" value="Genomic_DNA"/>
</dbReference>
<accession>A0A7G9T3W7</accession>
<feature type="transmembrane region" description="Helical" evidence="1">
    <location>
        <begin position="12"/>
        <end position="32"/>
    </location>
</feature>
<keyword evidence="1" id="KW-0472">Membrane</keyword>
<evidence type="ECO:0000256" key="1">
    <source>
        <dbReference type="SAM" id="Phobius"/>
    </source>
</evidence>
<keyword evidence="1" id="KW-1133">Transmembrane helix</keyword>
<dbReference type="KEGG" id="wdi:H9L19_05100"/>
<organism evidence="2 3">
    <name type="scientific">Weissella diestrammenae</name>
    <dbReference type="NCBI Taxonomy" id="1162633"/>
    <lineage>
        <taxon>Bacteria</taxon>
        <taxon>Bacillati</taxon>
        <taxon>Bacillota</taxon>
        <taxon>Bacilli</taxon>
        <taxon>Lactobacillales</taxon>
        <taxon>Lactobacillaceae</taxon>
        <taxon>Weissella</taxon>
    </lineage>
</organism>